<name>A0A0H5QPF6_9EUKA</name>
<feature type="compositionally biased region" description="Polar residues" evidence="1">
    <location>
        <begin position="74"/>
        <end position="83"/>
    </location>
</feature>
<organism evidence="2">
    <name type="scientific">Spongospora subterranea</name>
    <dbReference type="NCBI Taxonomy" id="70186"/>
    <lineage>
        <taxon>Eukaryota</taxon>
        <taxon>Sar</taxon>
        <taxon>Rhizaria</taxon>
        <taxon>Endomyxa</taxon>
        <taxon>Phytomyxea</taxon>
        <taxon>Plasmodiophorida</taxon>
        <taxon>Plasmodiophoridae</taxon>
        <taxon>Spongospora</taxon>
    </lineage>
</organism>
<reference evidence="2" key="1">
    <citation type="submission" date="2015-04" db="EMBL/GenBank/DDBJ databases">
        <title>The genome sequence of the plant pathogenic Rhizarian Plasmodiophora brassicae reveals insights in its biotrophic life cycle and the origin of chitin synthesis.</title>
        <authorList>
            <person name="Schwelm A."/>
            <person name="Fogelqvist J."/>
            <person name="Knaust A."/>
            <person name="Julke S."/>
            <person name="Lilja T."/>
            <person name="Dhandapani V."/>
            <person name="Bonilla-Rosso G."/>
            <person name="Karlsson M."/>
            <person name="Shevchenko A."/>
            <person name="Choi S.R."/>
            <person name="Kim H.G."/>
            <person name="Park J.Y."/>
            <person name="Lim Y.P."/>
            <person name="Ludwig-Muller J."/>
            <person name="Dixelius C."/>
        </authorList>
    </citation>
    <scope>NUCLEOTIDE SEQUENCE</scope>
    <source>
        <tissue evidence="2">Potato root galls</tissue>
    </source>
</reference>
<dbReference type="AlphaFoldDB" id="A0A0H5QPF6"/>
<feature type="compositionally biased region" description="Acidic residues" evidence="1">
    <location>
        <begin position="85"/>
        <end position="94"/>
    </location>
</feature>
<protein>
    <submittedName>
        <fullName evidence="2">Uncharacterized protein</fullName>
    </submittedName>
</protein>
<dbReference type="EMBL" id="HACM01002804">
    <property type="protein sequence ID" value="CRZ03246.1"/>
    <property type="molecule type" value="Transcribed_RNA"/>
</dbReference>
<accession>A0A0H5QPF6</accession>
<sequence>MNTGFGICDTERDRGISTISEKLEHLCFGFGSLDALFGERPNVVAPATIQLGVAADFFPQPRDYGGDLSDEDSVSFSSGTPLQCDSDDSADDLEGGAREEGQNSRNNDARIQQRGIVSGSTSSMRTPSYNYQETDLYAKTSWYITSCSFTSSSERFFRSIPGAQHCCAGIHARKL</sequence>
<proteinExistence type="predicted"/>
<feature type="region of interest" description="Disordered" evidence="1">
    <location>
        <begin position="62"/>
        <end position="125"/>
    </location>
</feature>
<evidence type="ECO:0000313" key="2">
    <source>
        <dbReference type="EMBL" id="CRZ03246.1"/>
    </source>
</evidence>
<evidence type="ECO:0000256" key="1">
    <source>
        <dbReference type="SAM" id="MobiDB-lite"/>
    </source>
</evidence>